<keyword evidence="5" id="KW-0406">Ion transport</keyword>
<evidence type="ECO:0000313" key="10">
    <source>
        <dbReference type="Proteomes" id="UP001583186"/>
    </source>
</evidence>
<protein>
    <recommendedName>
        <fullName evidence="8">Ferric oxidoreductase domain-containing protein</fullName>
    </recommendedName>
</protein>
<evidence type="ECO:0000259" key="8">
    <source>
        <dbReference type="Pfam" id="PF01794"/>
    </source>
</evidence>
<keyword evidence="3 7" id="KW-0812">Transmembrane</keyword>
<dbReference type="PANTHER" id="PTHR32361:SF9">
    <property type="entry name" value="FERRIC REDUCTASE TRANSMEMBRANE COMPONENT 3-RELATED"/>
    <property type="match status" value="1"/>
</dbReference>
<accession>A0ABR3YKJ5</accession>
<evidence type="ECO:0000256" key="3">
    <source>
        <dbReference type="ARBA" id="ARBA00022692"/>
    </source>
</evidence>
<feature type="domain" description="Ferric oxidoreductase" evidence="8">
    <location>
        <begin position="87"/>
        <end position="144"/>
    </location>
</feature>
<evidence type="ECO:0000256" key="1">
    <source>
        <dbReference type="ARBA" id="ARBA00004141"/>
    </source>
</evidence>
<keyword evidence="6 7" id="KW-0472">Membrane</keyword>
<keyword evidence="2" id="KW-0813">Transport</keyword>
<evidence type="ECO:0000256" key="4">
    <source>
        <dbReference type="ARBA" id="ARBA00022989"/>
    </source>
</evidence>
<evidence type="ECO:0000313" key="9">
    <source>
        <dbReference type="EMBL" id="KAL1888402.1"/>
    </source>
</evidence>
<feature type="non-terminal residue" evidence="9">
    <location>
        <position position="1"/>
    </location>
</feature>
<comment type="subcellular location">
    <subcellularLocation>
        <location evidence="1">Membrane</location>
        <topology evidence="1">Multi-pass membrane protein</topology>
    </subcellularLocation>
</comment>
<dbReference type="InterPro" id="IPR051410">
    <property type="entry name" value="Ferric/Cupric_Reductase"/>
</dbReference>
<evidence type="ECO:0000256" key="6">
    <source>
        <dbReference type="ARBA" id="ARBA00023136"/>
    </source>
</evidence>
<sequence length="148" mass="16473">RSLQFFKIWAKLLQFIFPPALFGASSRHHKPLSVNIGYVPSPVLSLFIAVFIILNVVLSSVSFSTFSPSILWNSPQFNLCEFVGNRTGTLSFVNISMAVLLAGRNNLLLSLTCWSQSTFLTLHRWVARVGTVQAVVHAIVYTLAYDVL</sequence>
<evidence type="ECO:0000256" key="7">
    <source>
        <dbReference type="SAM" id="Phobius"/>
    </source>
</evidence>
<keyword evidence="10" id="KW-1185">Reference proteome</keyword>
<feature type="transmembrane region" description="Helical" evidence="7">
    <location>
        <begin position="43"/>
        <end position="66"/>
    </location>
</feature>
<dbReference type="PANTHER" id="PTHR32361">
    <property type="entry name" value="FERRIC/CUPRIC REDUCTASE TRANSMEMBRANE COMPONENT"/>
    <property type="match status" value="1"/>
</dbReference>
<dbReference type="Pfam" id="PF01794">
    <property type="entry name" value="Ferric_reduct"/>
    <property type="match status" value="1"/>
</dbReference>
<dbReference type="InterPro" id="IPR013130">
    <property type="entry name" value="Fe3_Rdtase_TM_dom"/>
</dbReference>
<comment type="caution">
    <text evidence="9">The sequence shown here is derived from an EMBL/GenBank/DDBJ whole genome shotgun (WGS) entry which is preliminary data.</text>
</comment>
<organism evidence="9 10">
    <name type="scientific">Sporothrix stenoceras</name>
    <dbReference type="NCBI Taxonomy" id="5173"/>
    <lineage>
        <taxon>Eukaryota</taxon>
        <taxon>Fungi</taxon>
        <taxon>Dikarya</taxon>
        <taxon>Ascomycota</taxon>
        <taxon>Pezizomycotina</taxon>
        <taxon>Sordariomycetes</taxon>
        <taxon>Sordariomycetidae</taxon>
        <taxon>Ophiostomatales</taxon>
        <taxon>Ophiostomataceae</taxon>
        <taxon>Sporothrix</taxon>
    </lineage>
</organism>
<name>A0ABR3YKJ5_9PEZI</name>
<evidence type="ECO:0000256" key="2">
    <source>
        <dbReference type="ARBA" id="ARBA00022448"/>
    </source>
</evidence>
<dbReference type="EMBL" id="JAWCUI010000093">
    <property type="protein sequence ID" value="KAL1888402.1"/>
    <property type="molecule type" value="Genomic_DNA"/>
</dbReference>
<keyword evidence="4 7" id="KW-1133">Transmembrane helix</keyword>
<gene>
    <name evidence="9" type="ORF">Sste5346_009610</name>
</gene>
<proteinExistence type="predicted"/>
<reference evidence="9 10" key="1">
    <citation type="journal article" date="2024" name="IMA Fungus">
        <title>IMA Genome - F19 : A genome assembly and annotation guide to empower mycologists, including annotated draft genome sequences of Ceratocystis pirilliformis, Diaporthe australafricana, Fusarium ophioides, Paecilomyces lecythidis, and Sporothrix stenoceras.</title>
        <authorList>
            <person name="Aylward J."/>
            <person name="Wilson A.M."/>
            <person name="Visagie C.M."/>
            <person name="Spraker J."/>
            <person name="Barnes I."/>
            <person name="Buitendag C."/>
            <person name="Ceriani C."/>
            <person name="Del Mar Angel L."/>
            <person name="du Plessis D."/>
            <person name="Fuchs T."/>
            <person name="Gasser K."/>
            <person name="Kramer D."/>
            <person name="Li W."/>
            <person name="Munsamy K."/>
            <person name="Piso A."/>
            <person name="Price J.L."/>
            <person name="Sonnekus B."/>
            <person name="Thomas C."/>
            <person name="van der Nest A."/>
            <person name="van Dijk A."/>
            <person name="van Heerden A."/>
            <person name="van Vuuren N."/>
            <person name="Yilmaz N."/>
            <person name="Duong T.A."/>
            <person name="van der Merwe N.A."/>
            <person name="Wingfield M.J."/>
            <person name="Wingfield B.D."/>
        </authorList>
    </citation>
    <scope>NUCLEOTIDE SEQUENCE [LARGE SCALE GENOMIC DNA]</scope>
    <source>
        <strain evidence="9 10">CMW 5346</strain>
    </source>
</reference>
<dbReference type="Proteomes" id="UP001583186">
    <property type="component" value="Unassembled WGS sequence"/>
</dbReference>
<evidence type="ECO:0000256" key="5">
    <source>
        <dbReference type="ARBA" id="ARBA00023065"/>
    </source>
</evidence>